<keyword evidence="11" id="KW-0430">Lectin</keyword>
<evidence type="ECO:0000256" key="8">
    <source>
        <dbReference type="ARBA" id="ARBA00022679"/>
    </source>
</evidence>
<comment type="subcellular location">
    <subcellularLocation>
        <location evidence="1">Membrane</location>
        <topology evidence="1">Single-pass type I membrane protein</topology>
    </subcellularLocation>
</comment>
<evidence type="ECO:0000259" key="27">
    <source>
        <dbReference type="PROSITE" id="PS50011"/>
    </source>
</evidence>
<keyword evidence="5" id="KW-0929">Antimicrobial</keyword>
<dbReference type="CDD" id="cd14066">
    <property type="entry name" value="STKc_IRAK"/>
    <property type="match status" value="1"/>
</dbReference>
<keyword evidence="16 25" id="KW-1133">Transmembrane helix</keyword>
<evidence type="ECO:0000256" key="16">
    <source>
        <dbReference type="ARBA" id="ARBA00022989"/>
    </source>
</evidence>
<keyword evidence="13" id="KW-0418">Kinase</keyword>
<dbReference type="FunFam" id="1.10.510.10:FF:000248">
    <property type="entry name" value="S-receptor-like kinase 5"/>
    <property type="match status" value="1"/>
</dbReference>
<keyword evidence="29" id="KW-1185">Reference proteome</keyword>
<dbReference type="GO" id="GO:0031640">
    <property type="term" value="P:killing of cells of another organism"/>
    <property type="evidence" value="ECO:0007669"/>
    <property type="project" value="UniProtKB-KW"/>
</dbReference>
<reference evidence="28" key="5">
    <citation type="journal article" date="2021" name="G3 (Bethesda)">
        <title>Aegilops tauschii genome assembly Aet v5.0 features greater sequence contiguity and improved annotation.</title>
        <authorList>
            <person name="Wang L."/>
            <person name="Zhu T."/>
            <person name="Rodriguez J.C."/>
            <person name="Deal K.R."/>
            <person name="Dubcovsky J."/>
            <person name="McGuire P.E."/>
            <person name="Lux T."/>
            <person name="Spannagl M."/>
            <person name="Mayer K.F.X."/>
            <person name="Baldrich P."/>
            <person name="Meyers B.C."/>
            <person name="Huo N."/>
            <person name="Gu Y.Q."/>
            <person name="Zhou H."/>
            <person name="Devos K.M."/>
            <person name="Bennetzen J.L."/>
            <person name="Unver T."/>
            <person name="Budak H."/>
            <person name="Gulick P.J."/>
            <person name="Galiba G."/>
            <person name="Kalapos B."/>
            <person name="Nelson D.R."/>
            <person name="Li P."/>
            <person name="You F.M."/>
            <person name="Luo M.C."/>
            <person name="Dvorak J."/>
        </authorList>
    </citation>
    <scope>NUCLEOTIDE SEQUENCE [LARGE SCALE GENOMIC DNA]</scope>
    <source>
        <strain evidence="28">cv. AL8/78</strain>
    </source>
</reference>
<name>A0A453DX90_AEGTS</name>
<keyword evidence="8" id="KW-0808">Transferase</keyword>
<dbReference type="Gene3D" id="1.10.510.10">
    <property type="entry name" value="Transferase(Phosphotransferase) domain 1"/>
    <property type="match status" value="1"/>
</dbReference>
<evidence type="ECO:0000256" key="10">
    <source>
        <dbReference type="ARBA" id="ARBA00022729"/>
    </source>
</evidence>
<dbReference type="GO" id="GO:0004674">
    <property type="term" value="F:protein serine/threonine kinase activity"/>
    <property type="evidence" value="ECO:0007669"/>
    <property type="project" value="UniProtKB-KW"/>
</dbReference>
<reference evidence="29" key="2">
    <citation type="journal article" date="2017" name="Nat. Plants">
        <title>The Aegilops tauschii genome reveals multiple impacts of transposons.</title>
        <authorList>
            <person name="Zhao G."/>
            <person name="Zou C."/>
            <person name="Li K."/>
            <person name="Wang K."/>
            <person name="Li T."/>
            <person name="Gao L."/>
            <person name="Zhang X."/>
            <person name="Wang H."/>
            <person name="Yang Z."/>
            <person name="Liu X."/>
            <person name="Jiang W."/>
            <person name="Mao L."/>
            <person name="Kong X."/>
            <person name="Jiao Y."/>
            <person name="Jia J."/>
        </authorList>
    </citation>
    <scope>NUCLEOTIDE SEQUENCE [LARGE SCALE GENOMIC DNA]</scope>
    <source>
        <strain evidence="29">cv. AL8/78</strain>
    </source>
</reference>
<comment type="catalytic activity">
    <reaction evidence="21">
        <text>L-threonyl-[protein] + ATP = O-phospho-L-threonyl-[protein] + ADP + H(+)</text>
        <dbReference type="Rhea" id="RHEA:46608"/>
        <dbReference type="Rhea" id="RHEA-COMP:11060"/>
        <dbReference type="Rhea" id="RHEA-COMP:11605"/>
        <dbReference type="ChEBI" id="CHEBI:15378"/>
        <dbReference type="ChEBI" id="CHEBI:30013"/>
        <dbReference type="ChEBI" id="CHEBI:30616"/>
        <dbReference type="ChEBI" id="CHEBI:61977"/>
        <dbReference type="ChEBI" id="CHEBI:456216"/>
        <dbReference type="EC" id="2.7.11.1"/>
    </reaction>
</comment>
<dbReference type="GO" id="GO:0005524">
    <property type="term" value="F:ATP binding"/>
    <property type="evidence" value="ECO:0007669"/>
    <property type="project" value="UniProtKB-UniRule"/>
</dbReference>
<evidence type="ECO:0000256" key="13">
    <source>
        <dbReference type="ARBA" id="ARBA00022777"/>
    </source>
</evidence>
<feature type="binding site" evidence="23">
    <location>
        <position position="369"/>
    </location>
    <ligand>
        <name>ATP</name>
        <dbReference type="ChEBI" id="CHEBI:30616"/>
    </ligand>
</feature>
<evidence type="ECO:0000256" key="15">
    <source>
        <dbReference type="ARBA" id="ARBA00022840"/>
    </source>
</evidence>
<dbReference type="Pfam" id="PF00069">
    <property type="entry name" value="Pkinase"/>
    <property type="match status" value="1"/>
</dbReference>
<dbReference type="Proteomes" id="UP000015105">
    <property type="component" value="Chromosome 3D"/>
</dbReference>
<evidence type="ECO:0000256" key="11">
    <source>
        <dbReference type="ARBA" id="ARBA00022734"/>
    </source>
</evidence>
<dbReference type="InterPro" id="IPR051343">
    <property type="entry name" value="G-type_lectin_kinases/EP1-like"/>
</dbReference>
<dbReference type="PROSITE" id="PS00107">
    <property type="entry name" value="PROTEIN_KINASE_ATP"/>
    <property type="match status" value="1"/>
</dbReference>
<evidence type="ECO:0000256" key="9">
    <source>
        <dbReference type="ARBA" id="ARBA00022692"/>
    </source>
</evidence>
<feature type="compositionally biased region" description="Pro residues" evidence="24">
    <location>
        <begin position="249"/>
        <end position="262"/>
    </location>
</feature>
<evidence type="ECO:0000313" key="29">
    <source>
        <dbReference type="Proteomes" id="UP000015105"/>
    </source>
</evidence>
<comment type="catalytic activity">
    <reaction evidence="22">
        <text>L-seryl-[protein] + ATP = O-phospho-L-seryl-[protein] + ADP + H(+)</text>
        <dbReference type="Rhea" id="RHEA:17989"/>
        <dbReference type="Rhea" id="RHEA-COMP:9863"/>
        <dbReference type="Rhea" id="RHEA-COMP:11604"/>
        <dbReference type="ChEBI" id="CHEBI:15378"/>
        <dbReference type="ChEBI" id="CHEBI:29999"/>
        <dbReference type="ChEBI" id="CHEBI:30616"/>
        <dbReference type="ChEBI" id="CHEBI:83421"/>
        <dbReference type="ChEBI" id="CHEBI:456216"/>
        <dbReference type="EC" id="2.7.11.1"/>
    </reaction>
</comment>
<dbReference type="GO" id="GO:0030246">
    <property type="term" value="F:carbohydrate binding"/>
    <property type="evidence" value="ECO:0007669"/>
    <property type="project" value="UniProtKB-KW"/>
</dbReference>
<evidence type="ECO:0000256" key="1">
    <source>
        <dbReference type="ARBA" id="ARBA00004479"/>
    </source>
</evidence>
<keyword evidence="20" id="KW-0325">Glycoprotein</keyword>
<keyword evidence="14" id="KW-0611">Plant defense</keyword>
<evidence type="ECO:0000256" key="14">
    <source>
        <dbReference type="ARBA" id="ARBA00022821"/>
    </source>
</evidence>
<evidence type="ECO:0000256" key="12">
    <source>
        <dbReference type="ARBA" id="ARBA00022741"/>
    </source>
</evidence>
<organism evidence="28 29">
    <name type="scientific">Aegilops tauschii subsp. strangulata</name>
    <name type="common">Goatgrass</name>
    <dbReference type="NCBI Taxonomy" id="200361"/>
    <lineage>
        <taxon>Eukaryota</taxon>
        <taxon>Viridiplantae</taxon>
        <taxon>Streptophyta</taxon>
        <taxon>Embryophyta</taxon>
        <taxon>Tracheophyta</taxon>
        <taxon>Spermatophyta</taxon>
        <taxon>Magnoliopsida</taxon>
        <taxon>Liliopsida</taxon>
        <taxon>Poales</taxon>
        <taxon>Poaceae</taxon>
        <taxon>BOP clade</taxon>
        <taxon>Pooideae</taxon>
        <taxon>Triticodae</taxon>
        <taxon>Triticeae</taxon>
        <taxon>Triticinae</taxon>
        <taxon>Aegilops</taxon>
    </lineage>
</organism>
<keyword evidence="6" id="KW-0597">Phosphoprotein</keyword>
<keyword evidence="7" id="KW-0295">Fungicide</keyword>
<dbReference type="Gene3D" id="3.30.200.20">
    <property type="entry name" value="Phosphorylase Kinase, domain 1"/>
    <property type="match status" value="1"/>
</dbReference>
<dbReference type="PROSITE" id="PS51367">
    <property type="entry name" value="THAUMATIN_2"/>
    <property type="match status" value="1"/>
</dbReference>
<protein>
    <recommendedName>
        <fullName evidence="3">non-specific serine/threonine protein kinase</fullName>
        <ecNumber evidence="3">2.7.11.1</ecNumber>
    </recommendedName>
</protein>
<accession>A0A453DX90</accession>
<proteinExistence type="inferred from homology"/>
<feature type="transmembrane region" description="Helical" evidence="25">
    <location>
        <begin position="283"/>
        <end position="306"/>
    </location>
</feature>
<dbReference type="SUPFAM" id="SSF56112">
    <property type="entry name" value="Protein kinase-like (PK-like)"/>
    <property type="match status" value="1"/>
</dbReference>
<evidence type="ECO:0000256" key="24">
    <source>
        <dbReference type="SAM" id="MobiDB-lite"/>
    </source>
</evidence>
<dbReference type="PROSITE" id="PS50011">
    <property type="entry name" value="PROTEIN_KINASE_DOM"/>
    <property type="match status" value="1"/>
</dbReference>
<dbReference type="PANTHER" id="PTHR47976">
    <property type="entry name" value="G-TYPE LECTIN S-RECEPTOR-LIKE SERINE/THREONINE-PROTEIN KINASE SD2-5"/>
    <property type="match status" value="1"/>
</dbReference>
<feature type="region of interest" description="Disordered" evidence="24">
    <location>
        <begin position="244"/>
        <end position="277"/>
    </location>
</feature>
<keyword evidence="19" id="KW-0675">Receptor</keyword>
<dbReference type="SMART" id="SM00220">
    <property type="entry name" value="S_TKc"/>
    <property type="match status" value="1"/>
</dbReference>
<comment type="similarity">
    <text evidence="2">Belongs to the thaumatin family.</text>
</comment>
<dbReference type="EC" id="2.7.11.1" evidence="3"/>
<keyword evidence="9 25" id="KW-0812">Transmembrane</keyword>
<keyword evidence="12 23" id="KW-0547">Nucleotide-binding</keyword>
<dbReference type="Pfam" id="PF00314">
    <property type="entry name" value="Thaumatin"/>
    <property type="match status" value="1"/>
</dbReference>
<dbReference type="InterPro" id="IPR001938">
    <property type="entry name" value="Thaumatin"/>
</dbReference>
<keyword evidence="18" id="KW-1015">Disulfide bond</keyword>
<feature type="chain" id="PRO_5019191463" description="non-specific serine/threonine protein kinase" evidence="26">
    <location>
        <begin position="42"/>
        <end position="654"/>
    </location>
</feature>
<evidence type="ECO:0000256" key="21">
    <source>
        <dbReference type="ARBA" id="ARBA00047899"/>
    </source>
</evidence>
<dbReference type="SUPFAM" id="SSF49870">
    <property type="entry name" value="Osmotin, thaumatin-like protein"/>
    <property type="match status" value="1"/>
</dbReference>
<evidence type="ECO:0000256" key="5">
    <source>
        <dbReference type="ARBA" id="ARBA00022529"/>
    </source>
</evidence>
<dbReference type="CDD" id="cd09217">
    <property type="entry name" value="TLP-P"/>
    <property type="match status" value="1"/>
</dbReference>
<dbReference type="Gramene" id="AET3Gv20143400.3">
    <property type="protein sequence ID" value="AET3Gv20143400.3"/>
    <property type="gene ID" value="AET3Gv20143400"/>
</dbReference>
<dbReference type="SMART" id="SM00205">
    <property type="entry name" value="THN"/>
    <property type="match status" value="1"/>
</dbReference>
<dbReference type="PANTHER" id="PTHR47976:SF9">
    <property type="entry name" value="OS01G0113650 PROTEIN"/>
    <property type="match status" value="1"/>
</dbReference>
<evidence type="ECO:0000256" key="7">
    <source>
        <dbReference type="ARBA" id="ARBA00022577"/>
    </source>
</evidence>
<evidence type="ECO:0000313" key="28">
    <source>
        <dbReference type="EnsemblPlants" id="AET3Gv20143400.3"/>
    </source>
</evidence>
<reference evidence="28" key="3">
    <citation type="journal article" date="2017" name="Nature">
        <title>Genome sequence of the progenitor of the wheat D genome Aegilops tauschii.</title>
        <authorList>
            <person name="Luo M.C."/>
            <person name="Gu Y.Q."/>
            <person name="Puiu D."/>
            <person name="Wang H."/>
            <person name="Twardziok S.O."/>
            <person name="Deal K.R."/>
            <person name="Huo N."/>
            <person name="Zhu T."/>
            <person name="Wang L."/>
            <person name="Wang Y."/>
            <person name="McGuire P.E."/>
            <person name="Liu S."/>
            <person name="Long H."/>
            <person name="Ramasamy R.K."/>
            <person name="Rodriguez J.C."/>
            <person name="Van S.L."/>
            <person name="Yuan L."/>
            <person name="Wang Z."/>
            <person name="Xia Z."/>
            <person name="Xiao L."/>
            <person name="Anderson O.D."/>
            <person name="Ouyang S."/>
            <person name="Liang Y."/>
            <person name="Zimin A.V."/>
            <person name="Pertea G."/>
            <person name="Qi P."/>
            <person name="Bennetzen J.L."/>
            <person name="Dai X."/>
            <person name="Dawson M.W."/>
            <person name="Muller H.G."/>
            <person name="Kugler K."/>
            <person name="Rivarola-Duarte L."/>
            <person name="Spannagl M."/>
            <person name="Mayer K.F.X."/>
            <person name="Lu F.H."/>
            <person name="Bevan M.W."/>
            <person name="Leroy P."/>
            <person name="Li P."/>
            <person name="You F.M."/>
            <person name="Sun Q."/>
            <person name="Liu Z."/>
            <person name="Lyons E."/>
            <person name="Wicker T."/>
            <person name="Salzberg S.L."/>
            <person name="Devos K.M."/>
            <person name="Dvorak J."/>
        </authorList>
    </citation>
    <scope>NUCLEOTIDE SEQUENCE [LARGE SCALE GENOMIC DNA]</scope>
    <source>
        <strain evidence="28">cv. AL8/78</strain>
    </source>
</reference>
<reference evidence="28" key="4">
    <citation type="submission" date="2019-03" db="UniProtKB">
        <authorList>
            <consortium name="EnsemblPlants"/>
        </authorList>
    </citation>
    <scope>IDENTIFICATION</scope>
</reference>
<dbReference type="PRINTS" id="PR00347">
    <property type="entry name" value="THAUMATIN"/>
</dbReference>
<dbReference type="FunFam" id="2.60.110.10:FF:000003">
    <property type="entry name" value="Thaumatin I"/>
    <property type="match status" value="1"/>
</dbReference>
<keyword evidence="4" id="KW-0723">Serine/threonine-protein kinase</keyword>
<dbReference type="PROSITE" id="PS00108">
    <property type="entry name" value="PROTEIN_KINASE_ST"/>
    <property type="match status" value="1"/>
</dbReference>
<evidence type="ECO:0000256" key="3">
    <source>
        <dbReference type="ARBA" id="ARBA00012513"/>
    </source>
</evidence>
<evidence type="ECO:0000256" key="4">
    <source>
        <dbReference type="ARBA" id="ARBA00022527"/>
    </source>
</evidence>
<feature type="domain" description="Protein kinase" evidence="27">
    <location>
        <begin position="342"/>
        <end position="627"/>
    </location>
</feature>
<dbReference type="STRING" id="200361.A0A453DX90"/>
<dbReference type="Gene3D" id="2.60.110.10">
    <property type="entry name" value="Thaumatin"/>
    <property type="match status" value="1"/>
</dbReference>
<evidence type="ECO:0000256" key="6">
    <source>
        <dbReference type="ARBA" id="ARBA00022553"/>
    </source>
</evidence>
<sequence>MIPHADAVPVCNPLPLFHPVSSALRLQPLLLILLLAATSEATTFKIINQCSYTVWPAALPGGGVKLDPGEAWALNMPAGTSTGRIWPRTGCSLLDEGGSCQTGDCSGLLTCTASGRSPSTLGEFSLGQGQIDDFFDISLIDGFNVPMDFLPVPVQGRSGCSKGPRCAANITSQCPRELKAPGGCSNACTGSTASRCNTSYSAFFKQMCPDAYSKPDDTSTYSCPSGTKYQVIFCPLINQTLSPTAESPLPAPPAEATPPTPSTLPTTIGPTSMKPKSPSGRRVVAILAPVGGFILLTILFLVAFFICKRRTQQHEMEEEEEFGELQGTPMRFTFQQLRAATEQFADKLGEGGFGSVFKGQFGGERIAVKRLDRTGQGKREFSAEVQTIGSIHHINLVRLIGFCAEKSHRLLVYEYMPKGSLDRWIYCRHDNDASPLDWSTRCKIITHIAKGLSYLHEECTKRIAHLDVKPQNILLDDDFNAKLSDFGLCKLIDRDMSQVVTRMRGTPGYLAPEWLTSQITEKADVYSFGVVVMEIMSGRKNLDTSRSEESIHLITLLEEKVKSDRLVDLIDNKSADMQAHKQDVIQMMMLAMWCLQIDCKRRPKMSEVVKVLEGAMNIDINIDHNFVVNPANFGSAGNVSSSAPPLASDVSGPR</sequence>
<reference evidence="29" key="1">
    <citation type="journal article" date="2014" name="Science">
        <title>Ancient hybridizations among the ancestral genomes of bread wheat.</title>
        <authorList>
            <consortium name="International Wheat Genome Sequencing Consortium,"/>
            <person name="Marcussen T."/>
            <person name="Sandve S.R."/>
            <person name="Heier L."/>
            <person name="Spannagl M."/>
            <person name="Pfeifer M."/>
            <person name="Jakobsen K.S."/>
            <person name="Wulff B.B."/>
            <person name="Steuernagel B."/>
            <person name="Mayer K.F."/>
            <person name="Olsen O.A."/>
        </authorList>
    </citation>
    <scope>NUCLEOTIDE SEQUENCE [LARGE SCALE GENOMIC DNA]</scope>
    <source>
        <strain evidence="29">cv. AL8/78</strain>
    </source>
</reference>
<feature type="signal peptide" evidence="26">
    <location>
        <begin position="1"/>
        <end position="41"/>
    </location>
</feature>
<evidence type="ECO:0000256" key="2">
    <source>
        <dbReference type="ARBA" id="ARBA00010607"/>
    </source>
</evidence>
<dbReference type="InterPro" id="IPR008271">
    <property type="entry name" value="Ser/Thr_kinase_AS"/>
</dbReference>
<evidence type="ECO:0000256" key="20">
    <source>
        <dbReference type="ARBA" id="ARBA00023180"/>
    </source>
</evidence>
<dbReference type="InterPro" id="IPR011009">
    <property type="entry name" value="Kinase-like_dom_sf"/>
</dbReference>
<dbReference type="InterPro" id="IPR037176">
    <property type="entry name" value="Osmotin/thaumatin-like_sf"/>
</dbReference>
<dbReference type="GO" id="GO:0050832">
    <property type="term" value="P:defense response to fungus"/>
    <property type="evidence" value="ECO:0007669"/>
    <property type="project" value="UniProtKB-KW"/>
</dbReference>
<evidence type="ECO:0000256" key="19">
    <source>
        <dbReference type="ARBA" id="ARBA00023170"/>
    </source>
</evidence>
<keyword evidence="10 26" id="KW-0732">Signal</keyword>
<keyword evidence="15 23" id="KW-0067">ATP-binding</keyword>
<evidence type="ECO:0000256" key="22">
    <source>
        <dbReference type="ARBA" id="ARBA00048679"/>
    </source>
</evidence>
<dbReference type="FunFam" id="3.30.200.20:FF:000178">
    <property type="entry name" value="serine/threonine-protein kinase PBS1-like"/>
    <property type="match status" value="1"/>
</dbReference>
<dbReference type="GO" id="GO:0016020">
    <property type="term" value="C:membrane"/>
    <property type="evidence" value="ECO:0007669"/>
    <property type="project" value="UniProtKB-SubCell"/>
</dbReference>
<evidence type="ECO:0000256" key="17">
    <source>
        <dbReference type="ARBA" id="ARBA00023136"/>
    </source>
</evidence>
<dbReference type="EnsemblPlants" id="AET3Gv20143400.3">
    <property type="protein sequence ID" value="AET3Gv20143400.3"/>
    <property type="gene ID" value="AET3Gv20143400"/>
</dbReference>
<dbReference type="InterPro" id="IPR000719">
    <property type="entry name" value="Prot_kinase_dom"/>
</dbReference>
<evidence type="ECO:0000256" key="26">
    <source>
        <dbReference type="SAM" id="SignalP"/>
    </source>
</evidence>
<evidence type="ECO:0000256" key="25">
    <source>
        <dbReference type="SAM" id="Phobius"/>
    </source>
</evidence>
<evidence type="ECO:0000256" key="23">
    <source>
        <dbReference type="PROSITE-ProRule" id="PRU10141"/>
    </source>
</evidence>
<dbReference type="AlphaFoldDB" id="A0A453DX90"/>
<evidence type="ECO:0000256" key="18">
    <source>
        <dbReference type="ARBA" id="ARBA00023157"/>
    </source>
</evidence>
<dbReference type="InterPro" id="IPR017441">
    <property type="entry name" value="Protein_kinase_ATP_BS"/>
</dbReference>
<keyword evidence="17 25" id="KW-0472">Membrane</keyword>